<dbReference type="FunFam" id="3.30.420.10:FF:000006">
    <property type="entry name" value="Ribonuclease HII"/>
    <property type="match status" value="1"/>
</dbReference>
<comment type="cofactor">
    <cofactor evidence="14 15">
        <name>Mn(2+)</name>
        <dbReference type="ChEBI" id="CHEBI:29035"/>
    </cofactor>
    <cofactor evidence="14 15">
        <name>Mg(2+)</name>
        <dbReference type="ChEBI" id="CHEBI:18420"/>
    </cofactor>
    <text evidence="14 15">Manganese or magnesium. Binds 1 divalent metal ion per monomer in the absence of substrate. May bind a second metal ion after substrate binding.</text>
</comment>
<comment type="catalytic activity">
    <reaction evidence="1 14 15 16">
        <text>Endonucleolytic cleavage to 5'-phosphomonoester.</text>
        <dbReference type="EC" id="3.1.26.4"/>
    </reaction>
</comment>
<keyword evidence="11 14" id="KW-0255">Endonuclease</keyword>
<dbReference type="GO" id="GO:0006298">
    <property type="term" value="P:mismatch repair"/>
    <property type="evidence" value="ECO:0007669"/>
    <property type="project" value="TreeGrafter"/>
</dbReference>
<proteinExistence type="inferred from homology"/>
<evidence type="ECO:0000256" key="7">
    <source>
        <dbReference type="ARBA" id="ARBA00019179"/>
    </source>
</evidence>
<dbReference type="Proteomes" id="UP000279029">
    <property type="component" value="Chromosome"/>
</dbReference>
<evidence type="ECO:0000256" key="11">
    <source>
        <dbReference type="ARBA" id="ARBA00022759"/>
    </source>
</evidence>
<dbReference type="GO" id="GO:0004523">
    <property type="term" value="F:RNA-DNA hybrid ribonuclease activity"/>
    <property type="evidence" value="ECO:0007669"/>
    <property type="project" value="UniProtKB-UniRule"/>
</dbReference>
<dbReference type="GO" id="GO:0032299">
    <property type="term" value="C:ribonuclease H2 complex"/>
    <property type="evidence" value="ECO:0007669"/>
    <property type="project" value="TreeGrafter"/>
</dbReference>
<keyword evidence="19" id="KW-1185">Reference proteome</keyword>
<evidence type="ECO:0000256" key="5">
    <source>
        <dbReference type="ARBA" id="ARBA00007383"/>
    </source>
</evidence>
<evidence type="ECO:0000259" key="17">
    <source>
        <dbReference type="PROSITE" id="PS51975"/>
    </source>
</evidence>
<evidence type="ECO:0000256" key="12">
    <source>
        <dbReference type="ARBA" id="ARBA00022801"/>
    </source>
</evidence>
<evidence type="ECO:0000256" key="14">
    <source>
        <dbReference type="HAMAP-Rule" id="MF_00052"/>
    </source>
</evidence>
<dbReference type="EMBL" id="LR130778">
    <property type="protein sequence ID" value="VDN45904.1"/>
    <property type="molecule type" value="Genomic_DNA"/>
</dbReference>
<keyword evidence="9 14" id="KW-0540">Nuclease</keyword>
<comment type="subcellular location">
    <subcellularLocation>
        <location evidence="4 14">Cytoplasm</location>
    </subcellularLocation>
</comment>
<dbReference type="GO" id="GO:0030145">
    <property type="term" value="F:manganese ion binding"/>
    <property type="evidence" value="ECO:0007669"/>
    <property type="project" value="UniProtKB-UniRule"/>
</dbReference>
<dbReference type="PANTHER" id="PTHR10954:SF18">
    <property type="entry name" value="RIBONUCLEASE HII"/>
    <property type="match status" value="1"/>
</dbReference>
<feature type="binding site" evidence="14 15">
    <location>
        <position position="77"/>
    </location>
    <ligand>
        <name>a divalent metal cation</name>
        <dbReference type="ChEBI" id="CHEBI:60240"/>
    </ligand>
</feature>
<keyword evidence="10 14" id="KW-0479">Metal-binding</keyword>
<evidence type="ECO:0000256" key="9">
    <source>
        <dbReference type="ARBA" id="ARBA00022722"/>
    </source>
</evidence>
<dbReference type="NCBIfam" id="NF000594">
    <property type="entry name" value="PRK00015.1-1"/>
    <property type="match status" value="1"/>
</dbReference>
<dbReference type="Gene3D" id="3.30.420.10">
    <property type="entry name" value="Ribonuclease H-like superfamily/Ribonuclease H"/>
    <property type="match status" value="1"/>
</dbReference>
<evidence type="ECO:0000256" key="15">
    <source>
        <dbReference type="PROSITE-ProRule" id="PRU01319"/>
    </source>
</evidence>
<protein>
    <recommendedName>
        <fullName evidence="7 14">Ribonuclease HII</fullName>
        <shortName evidence="14">RNase HII</shortName>
        <ecNumber evidence="6 14">3.1.26.4</ecNumber>
    </recommendedName>
</protein>
<keyword evidence="13 14" id="KW-0464">Manganese</keyword>
<evidence type="ECO:0000256" key="8">
    <source>
        <dbReference type="ARBA" id="ARBA00022490"/>
    </source>
</evidence>
<evidence type="ECO:0000256" key="3">
    <source>
        <dbReference type="ARBA" id="ARBA00004065"/>
    </source>
</evidence>
<dbReference type="GO" id="GO:0003723">
    <property type="term" value="F:RNA binding"/>
    <property type="evidence" value="ECO:0007669"/>
    <property type="project" value="UniProtKB-UniRule"/>
</dbReference>
<dbReference type="GO" id="GO:0043137">
    <property type="term" value="P:DNA replication, removal of RNA primer"/>
    <property type="evidence" value="ECO:0007669"/>
    <property type="project" value="TreeGrafter"/>
</dbReference>
<evidence type="ECO:0000256" key="16">
    <source>
        <dbReference type="RuleBase" id="RU003515"/>
    </source>
</evidence>
<dbReference type="EC" id="3.1.26.4" evidence="6 14"/>
<comment type="function">
    <text evidence="3 14 16">Endonuclease that specifically degrades the RNA of RNA-DNA hybrids.</text>
</comment>
<dbReference type="InterPro" id="IPR001352">
    <property type="entry name" value="RNase_HII/HIII"/>
</dbReference>
<comment type="similarity">
    <text evidence="5 14 16">Belongs to the RNase HII family.</text>
</comment>
<keyword evidence="8 14" id="KW-0963">Cytoplasm</keyword>
<evidence type="ECO:0000313" key="19">
    <source>
        <dbReference type="Proteomes" id="UP000279029"/>
    </source>
</evidence>
<dbReference type="SUPFAM" id="SSF53098">
    <property type="entry name" value="Ribonuclease H-like"/>
    <property type="match status" value="1"/>
</dbReference>
<evidence type="ECO:0000256" key="4">
    <source>
        <dbReference type="ARBA" id="ARBA00004496"/>
    </source>
</evidence>
<evidence type="ECO:0000256" key="13">
    <source>
        <dbReference type="ARBA" id="ARBA00023211"/>
    </source>
</evidence>
<organism evidence="18 19">
    <name type="scientific">Petrocella atlantisensis</name>
    <dbReference type="NCBI Taxonomy" id="2173034"/>
    <lineage>
        <taxon>Bacteria</taxon>
        <taxon>Bacillati</taxon>
        <taxon>Bacillota</taxon>
        <taxon>Clostridia</taxon>
        <taxon>Lachnospirales</taxon>
        <taxon>Vallitaleaceae</taxon>
        <taxon>Petrocella</taxon>
    </lineage>
</organism>
<keyword evidence="12 14" id="KW-0378">Hydrolase</keyword>
<dbReference type="InterPro" id="IPR036397">
    <property type="entry name" value="RNaseH_sf"/>
</dbReference>
<dbReference type="HAMAP" id="MF_00052_B">
    <property type="entry name" value="RNase_HII_B"/>
    <property type="match status" value="1"/>
</dbReference>
<dbReference type="InterPro" id="IPR024567">
    <property type="entry name" value="RNase_HII/HIII_dom"/>
</dbReference>
<feature type="binding site" evidence="14 15">
    <location>
        <position position="169"/>
    </location>
    <ligand>
        <name>a divalent metal cation</name>
        <dbReference type="ChEBI" id="CHEBI:60240"/>
    </ligand>
</feature>
<dbReference type="Pfam" id="PF01351">
    <property type="entry name" value="RNase_HII"/>
    <property type="match status" value="1"/>
</dbReference>
<feature type="domain" description="RNase H type-2" evidence="17">
    <location>
        <begin position="71"/>
        <end position="256"/>
    </location>
</feature>
<evidence type="ECO:0000256" key="6">
    <source>
        <dbReference type="ARBA" id="ARBA00012180"/>
    </source>
</evidence>
<evidence type="ECO:0000256" key="1">
    <source>
        <dbReference type="ARBA" id="ARBA00000077"/>
    </source>
</evidence>
<evidence type="ECO:0000256" key="2">
    <source>
        <dbReference type="ARBA" id="ARBA00001946"/>
    </source>
</evidence>
<dbReference type="CDD" id="cd07182">
    <property type="entry name" value="RNase_HII_bacteria_HII_like"/>
    <property type="match status" value="1"/>
</dbReference>
<dbReference type="InterPro" id="IPR012337">
    <property type="entry name" value="RNaseH-like_sf"/>
</dbReference>
<dbReference type="PANTHER" id="PTHR10954">
    <property type="entry name" value="RIBONUCLEASE H2 SUBUNIT A"/>
    <property type="match status" value="1"/>
</dbReference>
<accession>A0A3P7NRR7</accession>
<name>A0A3P7NRR7_9FIRM</name>
<dbReference type="InterPro" id="IPR022898">
    <property type="entry name" value="RNase_HII"/>
</dbReference>
<dbReference type="GO" id="GO:0005737">
    <property type="term" value="C:cytoplasm"/>
    <property type="evidence" value="ECO:0007669"/>
    <property type="project" value="UniProtKB-SubCell"/>
</dbReference>
<evidence type="ECO:0000256" key="10">
    <source>
        <dbReference type="ARBA" id="ARBA00022723"/>
    </source>
</evidence>
<dbReference type="KEGG" id="cbar:PATL70BA_0066"/>
<dbReference type="RefSeq" id="WP_125135496.1">
    <property type="nucleotide sequence ID" value="NZ_LR130778.1"/>
</dbReference>
<sequence>MNTLPINAIKEIYKKTDIHALDAFINRFQEDDRAGVKYLVDCSRKKIQAYNQELDRMSRMRLYEQKYDHLDFICGIDEVGRGPLAGPVVTAAVILEKDTKLLYINDSKKLSEKMREMLYHQIMDEAIAVSIGIESVETIDTINILQATYKAMQKAVNGLEVQPDILLVDAVTIPDIDIKQHAIIKGDEKSISIAAASIIAKVTRDRMMKDYHELFPAYDFDKNKGYGSSTHIEAIKKVGPCFIHRKSFIKNFILTP</sequence>
<reference evidence="18 19" key="1">
    <citation type="submission" date="2018-09" db="EMBL/GenBank/DDBJ databases">
        <authorList>
            <person name="Postec A."/>
        </authorList>
    </citation>
    <scope>NUCLEOTIDE SEQUENCE [LARGE SCALE GENOMIC DNA]</scope>
    <source>
        <strain evidence="18">70B-A</strain>
    </source>
</reference>
<dbReference type="OrthoDB" id="9803420at2"/>
<feature type="binding site" evidence="14 15">
    <location>
        <position position="78"/>
    </location>
    <ligand>
        <name>a divalent metal cation</name>
        <dbReference type="ChEBI" id="CHEBI:60240"/>
    </ligand>
</feature>
<gene>
    <name evidence="14 18" type="primary">rnhB</name>
    <name evidence="18" type="ORF">PATL70BA_0066</name>
</gene>
<dbReference type="AlphaFoldDB" id="A0A3P7NRR7"/>
<dbReference type="NCBIfam" id="NF000595">
    <property type="entry name" value="PRK00015.1-3"/>
    <property type="match status" value="1"/>
</dbReference>
<dbReference type="PROSITE" id="PS51975">
    <property type="entry name" value="RNASE_H_2"/>
    <property type="match status" value="1"/>
</dbReference>
<evidence type="ECO:0000313" key="18">
    <source>
        <dbReference type="EMBL" id="VDN45904.1"/>
    </source>
</evidence>
<comment type="cofactor">
    <cofactor evidence="2">
        <name>Mg(2+)</name>
        <dbReference type="ChEBI" id="CHEBI:18420"/>
    </cofactor>
</comment>